<organism evidence="1 2">
    <name type="scientific">Dreissena polymorpha</name>
    <name type="common">Zebra mussel</name>
    <name type="synonym">Mytilus polymorpha</name>
    <dbReference type="NCBI Taxonomy" id="45954"/>
    <lineage>
        <taxon>Eukaryota</taxon>
        <taxon>Metazoa</taxon>
        <taxon>Spiralia</taxon>
        <taxon>Lophotrochozoa</taxon>
        <taxon>Mollusca</taxon>
        <taxon>Bivalvia</taxon>
        <taxon>Autobranchia</taxon>
        <taxon>Heteroconchia</taxon>
        <taxon>Euheterodonta</taxon>
        <taxon>Imparidentia</taxon>
        <taxon>Neoheterodontei</taxon>
        <taxon>Myida</taxon>
        <taxon>Dreissenoidea</taxon>
        <taxon>Dreissenidae</taxon>
        <taxon>Dreissena</taxon>
    </lineage>
</organism>
<evidence type="ECO:0000313" key="1">
    <source>
        <dbReference type="EMBL" id="KAH3727322.1"/>
    </source>
</evidence>
<evidence type="ECO:0000313" key="2">
    <source>
        <dbReference type="Proteomes" id="UP000828390"/>
    </source>
</evidence>
<reference evidence="1" key="1">
    <citation type="journal article" date="2019" name="bioRxiv">
        <title>The Genome of the Zebra Mussel, Dreissena polymorpha: A Resource for Invasive Species Research.</title>
        <authorList>
            <person name="McCartney M.A."/>
            <person name="Auch B."/>
            <person name="Kono T."/>
            <person name="Mallez S."/>
            <person name="Zhang Y."/>
            <person name="Obille A."/>
            <person name="Becker A."/>
            <person name="Abrahante J.E."/>
            <person name="Garbe J."/>
            <person name="Badalamenti J.P."/>
            <person name="Herman A."/>
            <person name="Mangelson H."/>
            <person name="Liachko I."/>
            <person name="Sullivan S."/>
            <person name="Sone E.D."/>
            <person name="Koren S."/>
            <person name="Silverstein K.A.T."/>
            <person name="Beckman K.B."/>
            <person name="Gohl D.M."/>
        </authorList>
    </citation>
    <scope>NUCLEOTIDE SEQUENCE</scope>
    <source>
        <strain evidence="1">Duluth1</strain>
        <tissue evidence="1">Whole animal</tissue>
    </source>
</reference>
<comment type="caution">
    <text evidence="1">The sequence shown here is derived from an EMBL/GenBank/DDBJ whole genome shotgun (WGS) entry which is preliminary data.</text>
</comment>
<proteinExistence type="predicted"/>
<accession>A0A9D4CLS3</accession>
<protein>
    <submittedName>
        <fullName evidence="1">Uncharacterized protein</fullName>
    </submittedName>
</protein>
<reference evidence="1" key="2">
    <citation type="submission" date="2020-11" db="EMBL/GenBank/DDBJ databases">
        <authorList>
            <person name="McCartney M.A."/>
            <person name="Auch B."/>
            <person name="Kono T."/>
            <person name="Mallez S."/>
            <person name="Becker A."/>
            <person name="Gohl D.M."/>
            <person name="Silverstein K.A.T."/>
            <person name="Koren S."/>
            <person name="Bechman K.B."/>
            <person name="Herman A."/>
            <person name="Abrahante J.E."/>
            <person name="Garbe J."/>
        </authorList>
    </citation>
    <scope>NUCLEOTIDE SEQUENCE</scope>
    <source>
        <strain evidence="1">Duluth1</strain>
        <tissue evidence="1">Whole animal</tissue>
    </source>
</reference>
<name>A0A9D4CLS3_DREPO</name>
<dbReference type="Proteomes" id="UP000828390">
    <property type="component" value="Unassembled WGS sequence"/>
</dbReference>
<keyword evidence="2" id="KW-1185">Reference proteome</keyword>
<dbReference type="EMBL" id="JAIWYP010000012">
    <property type="protein sequence ID" value="KAH3727322.1"/>
    <property type="molecule type" value="Genomic_DNA"/>
</dbReference>
<gene>
    <name evidence="1" type="ORF">DPMN_053254</name>
</gene>
<dbReference type="AlphaFoldDB" id="A0A9D4CLS3"/>
<sequence length="92" mass="10328">MHSGTHQGFQQLCVHAQVAWLPGNQHELPSPEEQLHLSSVFYEASEVFLACNPEDSVPSLHDNVASTGFLLWIAVTFKSFLDTHFPHDLMIL</sequence>